<proteinExistence type="predicted"/>
<gene>
    <name evidence="3" type="ORF">CMEL01_00960</name>
</gene>
<evidence type="ECO:0000256" key="1">
    <source>
        <dbReference type="SAM" id="MobiDB-lite"/>
    </source>
</evidence>
<feature type="transmembrane region" description="Helical" evidence="2">
    <location>
        <begin position="44"/>
        <end position="62"/>
    </location>
</feature>
<dbReference type="Proteomes" id="UP001239795">
    <property type="component" value="Unassembled WGS sequence"/>
</dbReference>
<feature type="region of interest" description="Disordered" evidence="1">
    <location>
        <begin position="121"/>
        <end position="145"/>
    </location>
</feature>
<keyword evidence="2" id="KW-0472">Membrane</keyword>
<comment type="caution">
    <text evidence="3">The sequence shown here is derived from an EMBL/GenBank/DDBJ whole genome shotgun (WGS) entry which is preliminary data.</text>
</comment>
<reference evidence="3 4" key="1">
    <citation type="submission" date="2016-10" db="EMBL/GenBank/DDBJ databases">
        <title>The genome sequence of Colletotrichum fioriniae PJ7.</title>
        <authorList>
            <person name="Baroncelli R."/>
        </authorList>
    </citation>
    <scope>NUCLEOTIDE SEQUENCE [LARGE SCALE GENOMIC DNA]</scope>
    <source>
        <strain evidence="3">Col 31</strain>
    </source>
</reference>
<organism evidence="3 4">
    <name type="scientific">Colletotrichum melonis</name>
    <dbReference type="NCBI Taxonomy" id="1209925"/>
    <lineage>
        <taxon>Eukaryota</taxon>
        <taxon>Fungi</taxon>
        <taxon>Dikarya</taxon>
        <taxon>Ascomycota</taxon>
        <taxon>Pezizomycotina</taxon>
        <taxon>Sordariomycetes</taxon>
        <taxon>Hypocreomycetidae</taxon>
        <taxon>Glomerellales</taxon>
        <taxon>Glomerellaceae</taxon>
        <taxon>Colletotrichum</taxon>
        <taxon>Colletotrichum acutatum species complex</taxon>
    </lineage>
</organism>
<keyword evidence="2" id="KW-1133">Transmembrane helix</keyword>
<evidence type="ECO:0000313" key="4">
    <source>
        <dbReference type="Proteomes" id="UP001239795"/>
    </source>
</evidence>
<dbReference type="EMBL" id="MLGG01000001">
    <property type="protein sequence ID" value="KAK1469193.1"/>
    <property type="molecule type" value="Genomic_DNA"/>
</dbReference>
<keyword evidence="4" id="KW-1185">Reference proteome</keyword>
<keyword evidence="2" id="KW-0812">Transmembrane</keyword>
<evidence type="ECO:0000256" key="2">
    <source>
        <dbReference type="SAM" id="Phobius"/>
    </source>
</evidence>
<protein>
    <submittedName>
        <fullName evidence="3">Uncharacterized protein</fullName>
    </submittedName>
</protein>
<evidence type="ECO:0000313" key="3">
    <source>
        <dbReference type="EMBL" id="KAK1469193.1"/>
    </source>
</evidence>
<accession>A0AAI9V2A8</accession>
<sequence length="145" mass="15830">MVGSGTGICTNTDGGCRRFWVGSSGGRTDGKGLGFGIQYGPENGVGFSGSCFFFFSFLLFCLRRVFLSLRFYPSPALLHFSAIGQFCGTVFPSNFLSFLSPDFFHALDSGSLHLTNRFKSQSNGKLSRGKTTRSEREPEESMEDG</sequence>
<name>A0AAI9V2A8_9PEZI</name>
<dbReference type="AlphaFoldDB" id="A0AAI9V2A8"/>